<reference evidence="4" key="1">
    <citation type="submission" date="2016-10" db="EMBL/GenBank/DDBJ databases">
        <authorList>
            <person name="Varghese N."/>
            <person name="Submissions S."/>
        </authorList>
    </citation>
    <scope>NUCLEOTIDE SEQUENCE [LARGE SCALE GENOMIC DNA]</scope>
    <source>
        <strain evidence="4">IBRC-M 10760</strain>
    </source>
</reference>
<feature type="domain" description="DUF8120" evidence="2">
    <location>
        <begin position="3"/>
        <end position="56"/>
    </location>
</feature>
<dbReference type="EMBL" id="FNBK01000002">
    <property type="protein sequence ID" value="SDE88152.1"/>
    <property type="molecule type" value="Genomic_DNA"/>
</dbReference>
<evidence type="ECO:0000259" key="2">
    <source>
        <dbReference type="Pfam" id="PF26439"/>
    </source>
</evidence>
<evidence type="ECO:0000313" key="3">
    <source>
        <dbReference type="EMBL" id="SDE88152.1"/>
    </source>
</evidence>
<keyword evidence="1" id="KW-0472">Membrane</keyword>
<protein>
    <recommendedName>
        <fullName evidence="2">DUF8120 domain-containing protein</fullName>
    </recommendedName>
</protein>
<dbReference type="InterPro" id="IPR058433">
    <property type="entry name" value="DUF8120"/>
</dbReference>
<dbReference type="Pfam" id="PF26439">
    <property type="entry name" value="DUF8120"/>
    <property type="match status" value="1"/>
</dbReference>
<keyword evidence="1" id="KW-1133">Transmembrane helix</keyword>
<organism evidence="3 4">
    <name type="scientific">Halorientalis regularis</name>
    <dbReference type="NCBI Taxonomy" id="660518"/>
    <lineage>
        <taxon>Archaea</taxon>
        <taxon>Methanobacteriati</taxon>
        <taxon>Methanobacteriota</taxon>
        <taxon>Stenosarchaea group</taxon>
        <taxon>Halobacteria</taxon>
        <taxon>Halobacteriales</taxon>
        <taxon>Haloarculaceae</taxon>
        <taxon>Halorientalis</taxon>
    </lineage>
</organism>
<dbReference type="AlphaFoldDB" id="A0A1G7GJ16"/>
<dbReference type="RefSeq" id="WP_175452757.1">
    <property type="nucleotide sequence ID" value="NZ_FNBK01000002.1"/>
</dbReference>
<proteinExistence type="predicted"/>
<evidence type="ECO:0000256" key="1">
    <source>
        <dbReference type="SAM" id="Phobius"/>
    </source>
</evidence>
<feature type="transmembrane region" description="Helical" evidence="1">
    <location>
        <begin position="35"/>
        <end position="54"/>
    </location>
</feature>
<name>A0A1G7GJ16_9EURY</name>
<keyword evidence="4" id="KW-1185">Reference proteome</keyword>
<accession>A0A1G7GJ16</accession>
<keyword evidence="1" id="KW-0812">Transmembrane</keyword>
<evidence type="ECO:0000313" key="4">
    <source>
        <dbReference type="Proteomes" id="UP000199076"/>
    </source>
</evidence>
<gene>
    <name evidence="3" type="ORF">SAMN05216218_10266</name>
</gene>
<sequence length="58" mass="6057">MQVPLSPRGLRWLDRVSKLVGLVLLAAALEGSLGQWSLVAGITGLLVGGGTIFLEPTE</sequence>
<dbReference type="Proteomes" id="UP000199076">
    <property type="component" value="Unassembled WGS sequence"/>
</dbReference>